<gene>
    <name evidence="1" type="ORF">GZH47_32170</name>
</gene>
<evidence type="ECO:0000313" key="2">
    <source>
        <dbReference type="Proteomes" id="UP000479114"/>
    </source>
</evidence>
<proteinExistence type="predicted"/>
<geneLocation type="plasmid" evidence="1 2">
    <name>unnamed1</name>
</geneLocation>
<name>A0A6C0PAE4_9BACL</name>
<dbReference type="EMBL" id="CP048287">
    <property type="protein sequence ID" value="QHW35544.1"/>
    <property type="molecule type" value="Genomic_DNA"/>
</dbReference>
<dbReference type="Proteomes" id="UP000479114">
    <property type="component" value="Plasmid unnamed1"/>
</dbReference>
<accession>A0A6C0PAE4</accession>
<reference evidence="1 2" key="1">
    <citation type="submission" date="2020-02" db="EMBL/GenBank/DDBJ databases">
        <title>Paenibacillus sp. nov., isolated from rhizosphere soil of tomato.</title>
        <authorList>
            <person name="Weon H.-Y."/>
            <person name="Lee S.A."/>
        </authorList>
    </citation>
    <scope>NUCLEOTIDE SEQUENCE [LARGE SCALE GENOMIC DNA]</scope>
    <source>
        <strain evidence="1 2">14171R-81</strain>
        <plasmid evidence="1 2">unnamed1</plasmid>
    </source>
</reference>
<dbReference type="RefSeq" id="WP_162645690.1">
    <property type="nucleotide sequence ID" value="NZ_CP048287.1"/>
</dbReference>
<keyword evidence="1" id="KW-0614">Plasmid</keyword>
<sequence>MVAIKEQEIAENDMVRIEMEFTASELRQLISQLPTKHPLLARLRRQLEASAAKEEGMSPLRRTLTYLSEKLNVSSVEHLFSKTLSFIHWGVELEDKGFEIMAVKRGFFSKEVIHFKIRG</sequence>
<dbReference type="AlphaFoldDB" id="A0A6C0PAE4"/>
<evidence type="ECO:0000313" key="1">
    <source>
        <dbReference type="EMBL" id="QHW35544.1"/>
    </source>
</evidence>
<organism evidence="1 2">
    <name type="scientific">Paenibacillus rhizovicinus</name>
    <dbReference type="NCBI Taxonomy" id="2704463"/>
    <lineage>
        <taxon>Bacteria</taxon>
        <taxon>Bacillati</taxon>
        <taxon>Bacillota</taxon>
        <taxon>Bacilli</taxon>
        <taxon>Bacillales</taxon>
        <taxon>Paenibacillaceae</taxon>
        <taxon>Paenibacillus</taxon>
    </lineage>
</organism>
<dbReference type="KEGG" id="prz:GZH47_32170"/>
<keyword evidence="2" id="KW-1185">Reference proteome</keyword>
<protein>
    <submittedName>
        <fullName evidence="1">Uncharacterized protein</fullName>
    </submittedName>
</protein>